<evidence type="ECO:0000313" key="3">
    <source>
        <dbReference type="EMBL" id="EDO18735.1"/>
    </source>
</evidence>
<dbReference type="PhylomeDB" id="A7TFX8"/>
<evidence type="ECO:0000256" key="2">
    <source>
        <dbReference type="SAM" id="Phobius"/>
    </source>
</evidence>
<keyword evidence="2" id="KW-0812">Transmembrane</keyword>
<dbReference type="HOGENOM" id="CLU_1490094_0_0_1"/>
<feature type="transmembrane region" description="Helical" evidence="2">
    <location>
        <begin position="57"/>
        <end position="75"/>
    </location>
</feature>
<dbReference type="Proteomes" id="UP000000267">
    <property type="component" value="Unassembled WGS sequence"/>
</dbReference>
<keyword evidence="2" id="KW-1133">Transmembrane helix</keyword>
<organism evidence="4">
    <name type="scientific">Vanderwaltozyma polyspora (strain ATCC 22028 / DSM 70294 / BCRC 21397 / CBS 2163 / NBRC 10782 / NRRL Y-8283 / UCD 57-17)</name>
    <name type="common">Kluyveromyces polysporus</name>
    <dbReference type="NCBI Taxonomy" id="436907"/>
    <lineage>
        <taxon>Eukaryota</taxon>
        <taxon>Fungi</taxon>
        <taxon>Dikarya</taxon>
        <taxon>Ascomycota</taxon>
        <taxon>Saccharomycotina</taxon>
        <taxon>Saccharomycetes</taxon>
        <taxon>Saccharomycetales</taxon>
        <taxon>Saccharomycetaceae</taxon>
        <taxon>Vanderwaltozyma</taxon>
    </lineage>
</organism>
<dbReference type="GeneID" id="5547054"/>
<feature type="transmembrane region" description="Helical" evidence="2">
    <location>
        <begin position="90"/>
        <end position="108"/>
    </location>
</feature>
<sequence length="181" mass="20142">MRARQSKKATKASEKSVTTTSSKKKSVDQKKSDDGKNKVIAKKSKAKETSDDVKMPLWRSVATHLIISLYLLYLITKKEEGVEYAFGPEVQYILVAIFMLAVNIFLYLRSFGPNALRNAKFASLGFIAISATAVLSCKVVEADFTPLQFVFASILNHLGCSKEFLDSHFFVGVPDDAMKYI</sequence>
<name>A7TFX8_VANPO</name>
<keyword evidence="4" id="KW-1185">Reference proteome</keyword>
<keyword evidence="2" id="KW-0472">Membrane</keyword>
<accession>A7TFX8</accession>
<reference evidence="3 4" key="1">
    <citation type="journal article" date="2007" name="Proc. Natl. Acad. Sci. U.S.A.">
        <title>Independent sorting-out of thousands of duplicated gene pairs in two yeast species descended from a whole-genome duplication.</title>
        <authorList>
            <person name="Scannell D.R."/>
            <person name="Frank A.C."/>
            <person name="Conant G.C."/>
            <person name="Byrne K.P."/>
            <person name="Woolfit M."/>
            <person name="Wolfe K.H."/>
        </authorList>
    </citation>
    <scope>NUCLEOTIDE SEQUENCE [LARGE SCALE GENOMIC DNA]</scope>
    <source>
        <strain evidence="4">ATCC 22028 / DSM 70294 / BCRC 21397 / CBS 2163 / NBRC 10782 / NRRL Y-8283 / UCD 57-17</strain>
    </source>
</reference>
<evidence type="ECO:0000313" key="4">
    <source>
        <dbReference type="Proteomes" id="UP000000267"/>
    </source>
</evidence>
<dbReference type="InParanoid" id="A7TFX8"/>
<dbReference type="RefSeq" id="XP_001646593.1">
    <property type="nucleotide sequence ID" value="XM_001646543.1"/>
</dbReference>
<feature type="compositionally biased region" description="Basic and acidic residues" evidence="1">
    <location>
        <begin position="25"/>
        <end position="37"/>
    </location>
</feature>
<protein>
    <submittedName>
        <fullName evidence="3">Uncharacterized protein</fullName>
    </submittedName>
</protein>
<dbReference type="KEGG" id="vpo:Kpol_1028p7"/>
<dbReference type="AlphaFoldDB" id="A7TFX8"/>
<evidence type="ECO:0000256" key="1">
    <source>
        <dbReference type="SAM" id="MobiDB-lite"/>
    </source>
</evidence>
<gene>
    <name evidence="3" type="ORF">Kpol_1028p7</name>
</gene>
<dbReference type="EMBL" id="DS480385">
    <property type="protein sequence ID" value="EDO18735.1"/>
    <property type="molecule type" value="Genomic_DNA"/>
</dbReference>
<feature type="compositionally biased region" description="Basic residues" evidence="1">
    <location>
        <begin position="1"/>
        <end position="10"/>
    </location>
</feature>
<proteinExistence type="predicted"/>
<feature type="region of interest" description="Disordered" evidence="1">
    <location>
        <begin position="1"/>
        <end position="47"/>
    </location>
</feature>